<evidence type="ECO:0000313" key="2">
    <source>
        <dbReference type="EMBL" id="KAI1719980.1"/>
    </source>
</evidence>
<protein>
    <submittedName>
        <fullName evidence="2">Uncharacterized protein</fullName>
    </submittedName>
</protein>
<keyword evidence="1" id="KW-0732">Signal</keyword>
<comment type="caution">
    <text evidence="2">The sequence shown here is derived from an EMBL/GenBank/DDBJ whole genome shotgun (WGS) entry which is preliminary data.</text>
</comment>
<evidence type="ECO:0000256" key="1">
    <source>
        <dbReference type="SAM" id="SignalP"/>
    </source>
</evidence>
<organism evidence="2 3">
    <name type="scientific">Ditylenchus destructor</name>
    <dbReference type="NCBI Taxonomy" id="166010"/>
    <lineage>
        <taxon>Eukaryota</taxon>
        <taxon>Metazoa</taxon>
        <taxon>Ecdysozoa</taxon>
        <taxon>Nematoda</taxon>
        <taxon>Chromadorea</taxon>
        <taxon>Rhabditida</taxon>
        <taxon>Tylenchina</taxon>
        <taxon>Tylenchomorpha</taxon>
        <taxon>Sphaerularioidea</taxon>
        <taxon>Anguinidae</taxon>
        <taxon>Anguininae</taxon>
        <taxon>Ditylenchus</taxon>
    </lineage>
</organism>
<reference evidence="2" key="1">
    <citation type="submission" date="2022-01" db="EMBL/GenBank/DDBJ databases">
        <title>Genome Sequence Resource for Two Populations of Ditylenchus destructor, the Migratory Endoparasitic Phytonematode.</title>
        <authorList>
            <person name="Zhang H."/>
            <person name="Lin R."/>
            <person name="Xie B."/>
        </authorList>
    </citation>
    <scope>NUCLEOTIDE SEQUENCE</scope>
    <source>
        <strain evidence="2">BazhouSP</strain>
    </source>
</reference>
<proteinExistence type="predicted"/>
<feature type="chain" id="PRO_5041973640" evidence="1">
    <location>
        <begin position="26"/>
        <end position="108"/>
    </location>
</feature>
<name>A0AAD4R3C2_9BILA</name>
<evidence type="ECO:0000313" key="3">
    <source>
        <dbReference type="Proteomes" id="UP001201812"/>
    </source>
</evidence>
<gene>
    <name evidence="2" type="ORF">DdX_05345</name>
</gene>
<dbReference type="Proteomes" id="UP001201812">
    <property type="component" value="Unassembled WGS sequence"/>
</dbReference>
<sequence length="108" mass="12269">MLGTLKNYWLTIIIVLDAAFLVTLQQNWPDGDYCILQGESSVCPVGFRFENIRLSVLQDFKLEQADEHGDPLIKLGRIGASKLTAEDYDNVYSLHLNVCCKDETVFDR</sequence>
<dbReference type="AlphaFoldDB" id="A0AAD4R3C2"/>
<accession>A0AAD4R3C2</accession>
<feature type="signal peptide" evidence="1">
    <location>
        <begin position="1"/>
        <end position="25"/>
    </location>
</feature>
<dbReference type="EMBL" id="JAKKPZ010000006">
    <property type="protein sequence ID" value="KAI1719980.1"/>
    <property type="molecule type" value="Genomic_DNA"/>
</dbReference>
<keyword evidence="3" id="KW-1185">Reference proteome</keyword>